<organism evidence="2 3">
    <name type="scientific">Actinomadura graeca</name>
    <dbReference type="NCBI Taxonomy" id="2750812"/>
    <lineage>
        <taxon>Bacteria</taxon>
        <taxon>Bacillati</taxon>
        <taxon>Actinomycetota</taxon>
        <taxon>Actinomycetes</taxon>
        <taxon>Streptosporangiales</taxon>
        <taxon>Thermomonosporaceae</taxon>
        <taxon>Actinomadura</taxon>
    </lineage>
</organism>
<gene>
    <name evidence="2" type="ORF">AGRA3207_001937</name>
</gene>
<feature type="compositionally biased region" description="Basic residues" evidence="1">
    <location>
        <begin position="9"/>
        <end position="20"/>
    </location>
</feature>
<name>A0ABX8QT13_9ACTN</name>
<dbReference type="Proteomes" id="UP001049518">
    <property type="component" value="Chromosome"/>
</dbReference>
<evidence type="ECO:0000313" key="3">
    <source>
        <dbReference type="Proteomes" id="UP001049518"/>
    </source>
</evidence>
<keyword evidence="3" id="KW-1185">Reference proteome</keyword>
<dbReference type="RefSeq" id="WP_231334247.1">
    <property type="nucleotide sequence ID" value="NZ_CP059572.1"/>
</dbReference>
<dbReference type="EMBL" id="CP059572">
    <property type="protein sequence ID" value="QXJ21114.1"/>
    <property type="molecule type" value="Genomic_DNA"/>
</dbReference>
<evidence type="ECO:0000256" key="1">
    <source>
        <dbReference type="SAM" id="MobiDB-lite"/>
    </source>
</evidence>
<reference evidence="2" key="1">
    <citation type="submission" date="2020-07" db="EMBL/GenBank/DDBJ databases">
        <authorList>
            <person name="Tarantini F.S."/>
            <person name="Hong K.W."/>
            <person name="Chan K.G."/>
        </authorList>
    </citation>
    <scope>NUCLEOTIDE SEQUENCE</scope>
    <source>
        <strain evidence="2">32-07</strain>
    </source>
</reference>
<sequence>MTGYDGHALKRATRSRRPRLTRNDTSALEAVALLCGLALVPVIAALLAAMIAPATADPAPGGQAPADTTTAPPGRTLDHGSAIGETTALSTTTGRRWTPVTNATITLAGQGVYEVTQQVRGQFVTAQDRLTRAWIVSRLFNVTTDTPVGESDLLVAISAGRRPLADDPVYGSTATGHIFIQVDRPITLRLEAMQAWDVETVRQSRIITDPDGFTKLLYKRLT</sequence>
<accession>A0ABX8QT13</accession>
<evidence type="ECO:0000313" key="2">
    <source>
        <dbReference type="EMBL" id="QXJ21114.1"/>
    </source>
</evidence>
<protein>
    <submittedName>
        <fullName evidence="2">Uncharacterized protein</fullName>
    </submittedName>
</protein>
<feature type="region of interest" description="Disordered" evidence="1">
    <location>
        <begin position="57"/>
        <end position="81"/>
    </location>
</feature>
<proteinExistence type="predicted"/>
<feature type="compositionally biased region" description="Low complexity" evidence="1">
    <location>
        <begin position="57"/>
        <end position="74"/>
    </location>
</feature>
<feature type="region of interest" description="Disordered" evidence="1">
    <location>
        <begin position="1"/>
        <end position="21"/>
    </location>
</feature>